<proteinExistence type="predicted"/>
<protein>
    <submittedName>
        <fullName evidence="1">Uncharacterized protein</fullName>
    </submittedName>
</protein>
<evidence type="ECO:0000313" key="2">
    <source>
        <dbReference type="Proteomes" id="UP001292094"/>
    </source>
</evidence>
<organism evidence="1 2">
    <name type="scientific">Petrolisthes manimaculis</name>
    <dbReference type="NCBI Taxonomy" id="1843537"/>
    <lineage>
        <taxon>Eukaryota</taxon>
        <taxon>Metazoa</taxon>
        <taxon>Ecdysozoa</taxon>
        <taxon>Arthropoda</taxon>
        <taxon>Crustacea</taxon>
        <taxon>Multicrustacea</taxon>
        <taxon>Malacostraca</taxon>
        <taxon>Eumalacostraca</taxon>
        <taxon>Eucarida</taxon>
        <taxon>Decapoda</taxon>
        <taxon>Pleocyemata</taxon>
        <taxon>Anomura</taxon>
        <taxon>Galatheoidea</taxon>
        <taxon>Porcellanidae</taxon>
        <taxon>Petrolisthes</taxon>
    </lineage>
</organism>
<sequence length="106" mass="12287">MDCCSRGSKELQFQVHLFRLVADLLGVVSERNAVGIHHDIAYHGRCKSSLEKVKYVFSWLWLHGHYPLRYEDYVFCVPCCYLSSFVVRIVPSLGVFGRSVKNRYLS</sequence>
<comment type="caution">
    <text evidence="1">The sequence shown here is derived from an EMBL/GenBank/DDBJ whole genome shotgun (WGS) entry which is preliminary data.</text>
</comment>
<evidence type="ECO:0000313" key="1">
    <source>
        <dbReference type="EMBL" id="KAK4300524.1"/>
    </source>
</evidence>
<dbReference type="AlphaFoldDB" id="A0AAE1P3W2"/>
<gene>
    <name evidence="1" type="ORF">Pmani_027273</name>
</gene>
<dbReference type="EMBL" id="JAWZYT010003041">
    <property type="protein sequence ID" value="KAK4300524.1"/>
    <property type="molecule type" value="Genomic_DNA"/>
</dbReference>
<name>A0AAE1P3W2_9EUCA</name>
<accession>A0AAE1P3W2</accession>
<keyword evidence="2" id="KW-1185">Reference proteome</keyword>
<reference evidence="1" key="1">
    <citation type="submission" date="2023-11" db="EMBL/GenBank/DDBJ databases">
        <title>Genome assemblies of two species of porcelain crab, Petrolisthes cinctipes and Petrolisthes manimaculis (Anomura: Porcellanidae).</title>
        <authorList>
            <person name="Angst P."/>
        </authorList>
    </citation>
    <scope>NUCLEOTIDE SEQUENCE</scope>
    <source>
        <strain evidence="1">PB745_02</strain>
        <tissue evidence="1">Gill</tissue>
    </source>
</reference>
<dbReference type="Proteomes" id="UP001292094">
    <property type="component" value="Unassembled WGS sequence"/>
</dbReference>